<evidence type="ECO:0000313" key="2">
    <source>
        <dbReference type="EMBL" id="HGZ60721.1"/>
    </source>
</evidence>
<dbReference type="EMBL" id="DTLS01000171">
    <property type="protein sequence ID" value="HGZ60721.1"/>
    <property type="molecule type" value="Genomic_DNA"/>
</dbReference>
<dbReference type="InterPro" id="IPR029052">
    <property type="entry name" value="Metallo-depent_PP-like"/>
</dbReference>
<evidence type="ECO:0000259" key="1">
    <source>
        <dbReference type="Pfam" id="PF14582"/>
    </source>
</evidence>
<dbReference type="InterPro" id="IPR029461">
    <property type="entry name" value="TT1561-like"/>
</dbReference>
<gene>
    <name evidence="2" type="ORF">ENW83_05955</name>
</gene>
<organism evidence="2">
    <name type="scientific">Fervidicoccus fontis</name>
    <dbReference type="NCBI Taxonomy" id="683846"/>
    <lineage>
        <taxon>Archaea</taxon>
        <taxon>Thermoproteota</taxon>
        <taxon>Thermoprotei</taxon>
        <taxon>Fervidicoccales</taxon>
        <taxon>Fervidicoccaceae</taxon>
        <taxon>Fervidicoccus</taxon>
    </lineage>
</organism>
<dbReference type="PANTHER" id="PTHR37523:SF1">
    <property type="entry name" value="CALCINEURIN-LIKE PHOSPHOESTERASE DOMAIN-CONTAINING PROTEIN"/>
    <property type="match status" value="1"/>
</dbReference>
<comment type="caution">
    <text evidence="2">The sequence shown here is derived from an EMBL/GenBank/DDBJ whole genome shotgun (WGS) entry which is preliminary data.</text>
</comment>
<dbReference type="Pfam" id="PF14582">
    <property type="entry name" value="Metallophos_3"/>
    <property type="match status" value="1"/>
</dbReference>
<accession>A0A7J3SM76</accession>
<dbReference type="Gene3D" id="3.60.21.10">
    <property type="match status" value="1"/>
</dbReference>
<protein>
    <recommendedName>
        <fullName evidence="1">Metallophosphoesterase TT1561-like domain-containing protein</fullName>
    </recommendedName>
</protein>
<dbReference type="SUPFAM" id="SSF56300">
    <property type="entry name" value="Metallo-dependent phosphatases"/>
    <property type="match status" value="1"/>
</dbReference>
<reference evidence="2" key="1">
    <citation type="journal article" date="2020" name="mSystems">
        <title>Genome- and Community-Level Interaction Insights into Carbon Utilization and Element Cycling Functions of Hydrothermarchaeota in Hydrothermal Sediment.</title>
        <authorList>
            <person name="Zhou Z."/>
            <person name="Liu Y."/>
            <person name="Xu W."/>
            <person name="Pan J."/>
            <person name="Luo Z.H."/>
            <person name="Li M."/>
        </authorList>
    </citation>
    <scope>NUCLEOTIDE SEQUENCE [LARGE SCALE GENOMIC DNA]</scope>
    <source>
        <strain evidence="2">SpSt-885</strain>
    </source>
</reference>
<sequence length="108" mass="12278">MSFYSSFTRVKELLPFYKGNKKILILSHHPPLTSKTDLALGKIHAGLPELRELDEEFKVYLHMHGHIHESPGWEVIGETLVVNPGALKHGRFALIDLEKKEAKLLRIG</sequence>
<feature type="domain" description="Metallophosphoesterase TT1561-like" evidence="1">
    <location>
        <begin position="17"/>
        <end position="104"/>
    </location>
</feature>
<name>A0A7J3SM76_9CREN</name>
<proteinExistence type="predicted"/>
<dbReference type="PANTHER" id="PTHR37523">
    <property type="entry name" value="METALLOPHOSPHOESTERASE"/>
    <property type="match status" value="1"/>
</dbReference>
<dbReference type="AlphaFoldDB" id="A0A7J3SM76"/>